<evidence type="ECO:0000259" key="2">
    <source>
        <dbReference type="SMART" id="SM00530"/>
    </source>
</evidence>
<dbReference type="PATRIC" id="fig|933944.5.peg.1985"/>
<dbReference type="Gene3D" id="3.20.20.80">
    <property type="entry name" value="Glycosidases"/>
    <property type="match status" value="1"/>
</dbReference>
<proteinExistence type="predicted"/>
<comment type="caution">
    <text evidence="3">The sequence shown here is derived from an EMBL/GenBank/DDBJ whole genome shotgun (WGS) entry which is preliminary data.</text>
</comment>
<dbReference type="InterPro" id="IPR017853">
    <property type="entry name" value="GH"/>
</dbReference>
<dbReference type="Proteomes" id="UP000176087">
    <property type="component" value="Unassembled WGS sequence"/>
</dbReference>
<dbReference type="RefSeq" id="WP_070010268.1">
    <property type="nucleotide sequence ID" value="NZ_LJGS01000038.1"/>
</dbReference>
<dbReference type="GO" id="GO:0004553">
    <property type="term" value="F:hydrolase activity, hydrolyzing O-glycosyl compounds"/>
    <property type="evidence" value="ECO:0007669"/>
    <property type="project" value="TreeGrafter"/>
</dbReference>
<dbReference type="InterPro" id="IPR010982">
    <property type="entry name" value="Lambda_DNA-bd_dom_sf"/>
</dbReference>
<feature type="region of interest" description="Disordered" evidence="1">
    <location>
        <begin position="79"/>
        <end position="131"/>
    </location>
</feature>
<dbReference type="InterPro" id="IPR051923">
    <property type="entry name" value="Glycosyl_Hydrolase_39"/>
</dbReference>
<evidence type="ECO:0000256" key="1">
    <source>
        <dbReference type="SAM" id="MobiDB-lite"/>
    </source>
</evidence>
<dbReference type="SUPFAM" id="SSF51445">
    <property type="entry name" value="(Trans)glycosidases"/>
    <property type="match status" value="1"/>
</dbReference>
<dbReference type="CDD" id="cd00093">
    <property type="entry name" value="HTH_XRE"/>
    <property type="match status" value="1"/>
</dbReference>
<name>A0A1E7JRT6_9ACTN</name>
<feature type="compositionally biased region" description="Basic and acidic residues" evidence="1">
    <location>
        <begin position="13"/>
        <end position="22"/>
    </location>
</feature>
<accession>A0A1E7JRT6</accession>
<dbReference type="Gene3D" id="1.10.260.40">
    <property type="entry name" value="lambda repressor-like DNA-binding domains"/>
    <property type="match status" value="1"/>
</dbReference>
<dbReference type="AlphaFoldDB" id="A0A1E7JRT6"/>
<dbReference type="SMART" id="SM00530">
    <property type="entry name" value="HTH_XRE"/>
    <property type="match status" value="1"/>
</dbReference>
<feature type="domain" description="HTH cro/C1-type" evidence="2">
    <location>
        <begin position="16"/>
        <end position="72"/>
    </location>
</feature>
<dbReference type="PANTHER" id="PTHR12631:SF10">
    <property type="entry name" value="BETA-XYLOSIDASE-LIKE PROTEIN-RELATED"/>
    <property type="match status" value="1"/>
</dbReference>
<dbReference type="SUPFAM" id="SSF47413">
    <property type="entry name" value="lambda repressor-like DNA-binding domains"/>
    <property type="match status" value="1"/>
</dbReference>
<dbReference type="Pfam" id="PF13560">
    <property type="entry name" value="HTH_31"/>
    <property type="match status" value="1"/>
</dbReference>
<dbReference type="STRING" id="933944.AN215_03470"/>
<keyword evidence="4" id="KW-1185">Reference proteome</keyword>
<dbReference type="PANTHER" id="PTHR12631">
    <property type="entry name" value="ALPHA-L-IDURONIDASE"/>
    <property type="match status" value="1"/>
</dbReference>
<feature type="compositionally biased region" description="Polar residues" evidence="1">
    <location>
        <begin position="88"/>
        <end position="99"/>
    </location>
</feature>
<reference evidence="3 4" key="1">
    <citation type="journal article" date="2016" name="Front. Microbiol.">
        <title>Comparative Genomics Analysis of Streptomyces Species Reveals Their Adaptation to the Marine Environment and Their Diversity at the Genomic Level.</title>
        <authorList>
            <person name="Tian X."/>
            <person name="Zhang Z."/>
            <person name="Yang T."/>
            <person name="Chen M."/>
            <person name="Li J."/>
            <person name="Chen F."/>
            <person name="Yang J."/>
            <person name="Li W."/>
            <person name="Zhang B."/>
            <person name="Zhang Z."/>
            <person name="Wu J."/>
            <person name="Zhang C."/>
            <person name="Long L."/>
            <person name="Xiao J."/>
        </authorList>
    </citation>
    <scope>NUCLEOTIDE SEQUENCE [LARGE SCALE GENOMIC DNA]</scope>
    <source>
        <strain evidence="3 4">SCSIO 10390</strain>
    </source>
</reference>
<sequence>MSSGREAPVPSRLGEELEDLKRRSGRSYAALAHRTGLSRSTLHRYCQGATVPGSFGVVERIARVCGASDEEVDRLYRAWRSPDGRQSPVGQESAGQDDSGQVHGGPDDTGPEPPPHDGAEAAAGGQYGGHGQRSALAAPLRTFYWLRAAALLLAFVVTSAVSVTSYPGVWQLPGRAAGKAGGQRSPAVPGEQQFKGPLWSLAPKPVPPEFLGLTLNTDTGLMPGFRTGSVRLWNSETRWGTIERRRGDYDWTILDRMVESAERERLPVLFTFGGTPLWAASDGRNPIFKDSLASPPDDLDDWDRFVEKVVERYRGRIESYELWDYPSHEGMFSGTVSLLARMAERAARIIRRLDPDARVACPSFGHLRSERGRSLLREFARTDALESCDALALKMPPRKPDGPPEEIIELAADVHRLLHEEGYNDMHLWNTGPDMSIVLAEPLDARRARDYAVRFYLSGLFSRHYGMRRMYFYNWGGTGLPIVVQPVGGRPTEAGLRMGRLARWLKDTSIVSCGEGGRSGLAEGAYTCRFERDGRALRVYWTTRGRAEVTLGRGAQRLRHMDGSTTPAREGDRIGFGEEPVMIEYRAK</sequence>
<dbReference type="EMBL" id="LJGT01000037">
    <property type="protein sequence ID" value="OEU91612.1"/>
    <property type="molecule type" value="Genomic_DNA"/>
</dbReference>
<evidence type="ECO:0000313" key="4">
    <source>
        <dbReference type="Proteomes" id="UP000176087"/>
    </source>
</evidence>
<dbReference type="InterPro" id="IPR001387">
    <property type="entry name" value="Cro/C1-type_HTH"/>
</dbReference>
<gene>
    <name evidence="3" type="ORF">AN215_03470</name>
</gene>
<organism evidence="3 4">
    <name type="scientific">Streptomyces abyssalis</name>
    <dbReference type="NCBI Taxonomy" id="933944"/>
    <lineage>
        <taxon>Bacteria</taxon>
        <taxon>Bacillati</taxon>
        <taxon>Actinomycetota</taxon>
        <taxon>Actinomycetes</taxon>
        <taxon>Kitasatosporales</taxon>
        <taxon>Streptomycetaceae</taxon>
        <taxon>Streptomyces</taxon>
    </lineage>
</organism>
<feature type="region of interest" description="Disordered" evidence="1">
    <location>
        <begin position="1"/>
        <end position="26"/>
    </location>
</feature>
<dbReference type="GO" id="GO:0003677">
    <property type="term" value="F:DNA binding"/>
    <property type="evidence" value="ECO:0007669"/>
    <property type="project" value="InterPro"/>
</dbReference>
<evidence type="ECO:0000313" key="3">
    <source>
        <dbReference type="EMBL" id="OEU91612.1"/>
    </source>
</evidence>
<protein>
    <recommendedName>
        <fullName evidence="2">HTH cro/C1-type domain-containing protein</fullName>
    </recommendedName>
</protein>